<gene>
    <name evidence="1" type="ORF">BS47DRAFT_1328516</name>
</gene>
<sequence>MGRIAPRKIWQRWSWLMPRMELPSMARASAARMAFSEATFMWLLNLSLGSNHRPSHRMEVDGLMGVGVPGECGGREIAGPLPGLSALALEKCIRSFTGSVDMPHVSSHSSIATYAISRTLMFRSREMDATMSRPLSM</sequence>
<comment type="caution">
    <text evidence="1">The sequence shown here is derived from an EMBL/GenBank/DDBJ whole genome shotgun (WGS) entry which is preliminary data.</text>
</comment>
<accession>A0A9P6DXN2</accession>
<keyword evidence="2" id="KW-1185">Reference proteome</keyword>
<reference evidence="1" key="1">
    <citation type="journal article" date="2020" name="Nat. Commun.">
        <title>Large-scale genome sequencing of mycorrhizal fungi provides insights into the early evolution of symbiotic traits.</title>
        <authorList>
            <person name="Miyauchi S."/>
            <person name="Kiss E."/>
            <person name="Kuo A."/>
            <person name="Drula E."/>
            <person name="Kohler A."/>
            <person name="Sanchez-Garcia M."/>
            <person name="Morin E."/>
            <person name="Andreopoulos B."/>
            <person name="Barry K.W."/>
            <person name="Bonito G."/>
            <person name="Buee M."/>
            <person name="Carver A."/>
            <person name="Chen C."/>
            <person name="Cichocki N."/>
            <person name="Clum A."/>
            <person name="Culley D."/>
            <person name="Crous P.W."/>
            <person name="Fauchery L."/>
            <person name="Girlanda M."/>
            <person name="Hayes R.D."/>
            <person name="Keri Z."/>
            <person name="LaButti K."/>
            <person name="Lipzen A."/>
            <person name="Lombard V."/>
            <person name="Magnuson J."/>
            <person name="Maillard F."/>
            <person name="Murat C."/>
            <person name="Nolan M."/>
            <person name="Ohm R.A."/>
            <person name="Pangilinan J."/>
            <person name="Pereira M.F."/>
            <person name="Perotto S."/>
            <person name="Peter M."/>
            <person name="Pfister S."/>
            <person name="Riley R."/>
            <person name="Sitrit Y."/>
            <person name="Stielow J.B."/>
            <person name="Szollosi G."/>
            <person name="Zifcakova L."/>
            <person name="Stursova M."/>
            <person name="Spatafora J.W."/>
            <person name="Tedersoo L."/>
            <person name="Vaario L.M."/>
            <person name="Yamada A."/>
            <person name="Yan M."/>
            <person name="Wang P."/>
            <person name="Xu J."/>
            <person name="Bruns T."/>
            <person name="Baldrian P."/>
            <person name="Vilgalys R."/>
            <person name="Dunand C."/>
            <person name="Henrissat B."/>
            <person name="Grigoriev I.V."/>
            <person name="Hibbett D."/>
            <person name="Nagy L.G."/>
            <person name="Martin F.M."/>
        </authorList>
    </citation>
    <scope>NUCLEOTIDE SEQUENCE</scope>
    <source>
        <strain evidence="1">UP504</strain>
    </source>
</reference>
<evidence type="ECO:0000313" key="1">
    <source>
        <dbReference type="EMBL" id="KAF9515034.1"/>
    </source>
</evidence>
<dbReference type="Proteomes" id="UP000886523">
    <property type="component" value="Unassembled WGS sequence"/>
</dbReference>
<proteinExistence type="predicted"/>
<name>A0A9P6DXN2_9AGAM</name>
<dbReference type="EMBL" id="MU128954">
    <property type="protein sequence ID" value="KAF9515034.1"/>
    <property type="molecule type" value="Genomic_DNA"/>
</dbReference>
<evidence type="ECO:0000313" key="2">
    <source>
        <dbReference type="Proteomes" id="UP000886523"/>
    </source>
</evidence>
<dbReference type="AlphaFoldDB" id="A0A9P6DXN2"/>
<protein>
    <submittedName>
        <fullName evidence="1">Uncharacterized protein</fullName>
    </submittedName>
</protein>
<organism evidence="1 2">
    <name type="scientific">Hydnum rufescens UP504</name>
    <dbReference type="NCBI Taxonomy" id="1448309"/>
    <lineage>
        <taxon>Eukaryota</taxon>
        <taxon>Fungi</taxon>
        <taxon>Dikarya</taxon>
        <taxon>Basidiomycota</taxon>
        <taxon>Agaricomycotina</taxon>
        <taxon>Agaricomycetes</taxon>
        <taxon>Cantharellales</taxon>
        <taxon>Hydnaceae</taxon>
        <taxon>Hydnum</taxon>
    </lineage>
</organism>